<keyword evidence="4" id="KW-0418">Kinase</keyword>
<dbReference type="PROSITE" id="PS50011">
    <property type="entry name" value="PROTEIN_KINASE_DOM"/>
    <property type="match status" value="1"/>
</dbReference>
<evidence type="ECO:0000256" key="2">
    <source>
        <dbReference type="ARBA" id="ARBA00022679"/>
    </source>
</evidence>
<keyword evidence="3" id="KW-0547">Nucleotide-binding</keyword>
<protein>
    <recommendedName>
        <fullName evidence="6">Protein kinase domain-containing protein</fullName>
    </recommendedName>
</protein>
<name>A0A8J8NNU9_HALGN</name>
<dbReference type="Gene3D" id="1.10.510.10">
    <property type="entry name" value="Transferase(Phosphotransferase) domain 1"/>
    <property type="match status" value="1"/>
</dbReference>
<dbReference type="GO" id="GO:0005737">
    <property type="term" value="C:cytoplasm"/>
    <property type="evidence" value="ECO:0007669"/>
    <property type="project" value="TreeGrafter"/>
</dbReference>
<dbReference type="EMBL" id="RRYP01010737">
    <property type="protein sequence ID" value="TNV78194.1"/>
    <property type="molecule type" value="Genomic_DNA"/>
</dbReference>
<dbReference type="GO" id="GO:0005524">
    <property type="term" value="F:ATP binding"/>
    <property type="evidence" value="ECO:0007669"/>
    <property type="project" value="UniProtKB-KW"/>
</dbReference>
<evidence type="ECO:0000256" key="4">
    <source>
        <dbReference type="ARBA" id="ARBA00022777"/>
    </source>
</evidence>
<gene>
    <name evidence="7" type="ORF">FGO68_gene3599</name>
</gene>
<accession>A0A8J8NNU9</accession>
<organism evidence="7 8">
    <name type="scientific">Halteria grandinella</name>
    <dbReference type="NCBI Taxonomy" id="5974"/>
    <lineage>
        <taxon>Eukaryota</taxon>
        <taxon>Sar</taxon>
        <taxon>Alveolata</taxon>
        <taxon>Ciliophora</taxon>
        <taxon>Intramacronucleata</taxon>
        <taxon>Spirotrichea</taxon>
        <taxon>Stichotrichia</taxon>
        <taxon>Sporadotrichida</taxon>
        <taxon>Halteriidae</taxon>
        <taxon>Halteria</taxon>
    </lineage>
</organism>
<comment type="caution">
    <text evidence="7">The sequence shown here is derived from an EMBL/GenBank/DDBJ whole genome shotgun (WGS) entry which is preliminary data.</text>
</comment>
<evidence type="ECO:0000256" key="5">
    <source>
        <dbReference type="ARBA" id="ARBA00022840"/>
    </source>
</evidence>
<proteinExistence type="predicted"/>
<dbReference type="PROSITE" id="PS00108">
    <property type="entry name" value="PROTEIN_KINASE_ST"/>
    <property type="match status" value="1"/>
</dbReference>
<sequence>MEQAYSYHLIEQISYNNSQGAIYIAKNANQASDLAVVKIPKDQKDAQDLFTEFYVLEKLGYHPNIVRLIEFQQQEPCYMALEYAKGQSLISYLKQSENTMNEKWVRYFFKQIISAMEHMHDNCVAHLDMKVDNILIDFNQIQGTISALVADFGMAQPTNKRVFGKVGCFYGPPEVVIERKSIFNLEKADVFACSIILLALLTRHTLGSGEQCKSQLYQLLQKCSGKSHKLWHIYKVSPSHEFQDLFEKMICFDPQERLTFKQISGHPWMQVKDLPSEFEIAQEITRINLVSQKRVDQWKIQSHIHSMNANPQQIKKLKQIE</sequence>
<keyword evidence="2" id="KW-0808">Transferase</keyword>
<dbReference type="GO" id="GO:0035556">
    <property type="term" value="P:intracellular signal transduction"/>
    <property type="evidence" value="ECO:0007669"/>
    <property type="project" value="TreeGrafter"/>
</dbReference>
<evidence type="ECO:0000256" key="3">
    <source>
        <dbReference type="ARBA" id="ARBA00022741"/>
    </source>
</evidence>
<keyword evidence="8" id="KW-1185">Reference proteome</keyword>
<evidence type="ECO:0000256" key="1">
    <source>
        <dbReference type="ARBA" id="ARBA00022527"/>
    </source>
</evidence>
<feature type="domain" description="Protein kinase" evidence="6">
    <location>
        <begin position="8"/>
        <end position="269"/>
    </location>
</feature>
<dbReference type="Proteomes" id="UP000785679">
    <property type="component" value="Unassembled WGS sequence"/>
</dbReference>
<evidence type="ECO:0000313" key="7">
    <source>
        <dbReference type="EMBL" id="TNV78194.1"/>
    </source>
</evidence>
<dbReference type="GO" id="GO:0004674">
    <property type="term" value="F:protein serine/threonine kinase activity"/>
    <property type="evidence" value="ECO:0007669"/>
    <property type="project" value="UniProtKB-KW"/>
</dbReference>
<reference evidence="7" key="1">
    <citation type="submission" date="2019-06" db="EMBL/GenBank/DDBJ databases">
        <authorList>
            <person name="Zheng W."/>
        </authorList>
    </citation>
    <scope>NUCLEOTIDE SEQUENCE</scope>
    <source>
        <strain evidence="7">QDHG01</strain>
    </source>
</reference>
<evidence type="ECO:0000259" key="6">
    <source>
        <dbReference type="PROSITE" id="PS50011"/>
    </source>
</evidence>
<dbReference type="Pfam" id="PF00069">
    <property type="entry name" value="Pkinase"/>
    <property type="match status" value="1"/>
</dbReference>
<dbReference type="InterPro" id="IPR008271">
    <property type="entry name" value="Ser/Thr_kinase_AS"/>
</dbReference>
<dbReference type="InterPro" id="IPR000719">
    <property type="entry name" value="Prot_kinase_dom"/>
</dbReference>
<evidence type="ECO:0000313" key="8">
    <source>
        <dbReference type="Proteomes" id="UP000785679"/>
    </source>
</evidence>
<dbReference type="SUPFAM" id="SSF56112">
    <property type="entry name" value="Protein kinase-like (PK-like)"/>
    <property type="match status" value="1"/>
</dbReference>
<dbReference type="PANTHER" id="PTHR24346">
    <property type="entry name" value="MAP/MICROTUBULE AFFINITY-REGULATING KINASE"/>
    <property type="match status" value="1"/>
</dbReference>
<dbReference type="OrthoDB" id="5979581at2759"/>
<dbReference type="AlphaFoldDB" id="A0A8J8NNU9"/>
<keyword evidence="1" id="KW-0723">Serine/threonine-protein kinase</keyword>
<dbReference type="InterPro" id="IPR011009">
    <property type="entry name" value="Kinase-like_dom_sf"/>
</dbReference>
<dbReference type="PANTHER" id="PTHR24346:SF82">
    <property type="entry name" value="KP78A-RELATED"/>
    <property type="match status" value="1"/>
</dbReference>
<keyword evidence="5" id="KW-0067">ATP-binding</keyword>
<dbReference type="SMART" id="SM00220">
    <property type="entry name" value="S_TKc"/>
    <property type="match status" value="1"/>
</dbReference>